<accession>A0ABY6M2L1</accession>
<evidence type="ECO:0000313" key="3">
    <source>
        <dbReference type="EMBL" id="UYW01660.1"/>
    </source>
</evidence>
<organism evidence="3 4">
    <name type="scientific">Flavobacterium agricola</name>
    <dbReference type="NCBI Taxonomy" id="2870839"/>
    <lineage>
        <taxon>Bacteria</taxon>
        <taxon>Pseudomonadati</taxon>
        <taxon>Bacteroidota</taxon>
        <taxon>Flavobacteriia</taxon>
        <taxon>Flavobacteriales</taxon>
        <taxon>Flavobacteriaceae</taxon>
        <taxon>Flavobacterium</taxon>
    </lineage>
</organism>
<dbReference type="SMART" id="SM00028">
    <property type="entry name" value="TPR"/>
    <property type="match status" value="3"/>
</dbReference>
<evidence type="ECO:0000256" key="2">
    <source>
        <dbReference type="SAM" id="Phobius"/>
    </source>
</evidence>
<feature type="transmembrane region" description="Helical" evidence="2">
    <location>
        <begin position="60"/>
        <end position="79"/>
    </location>
</feature>
<protein>
    <recommendedName>
        <fullName evidence="5">Tetratricopeptide repeat protein</fullName>
    </recommendedName>
</protein>
<evidence type="ECO:0000313" key="4">
    <source>
        <dbReference type="Proteomes" id="UP001163328"/>
    </source>
</evidence>
<dbReference type="Proteomes" id="UP001163328">
    <property type="component" value="Chromosome"/>
</dbReference>
<sequence length="260" mass="28760">MATYNKRGYKQPKPEDENTENQVNQFDEVVADGSATAEIFNTLDDKAGRIEGFVAKNQKLIFGVVGAFAGIALVYGLYFKFVAEPNDKEAANEMFQAQQYFTQAEQGFVADSLYNLALNGGEGKYGFLRIMQDYSGTEAANLAQYYAGLAYLNTGKYKEAIAHLEKYKANDNITKPLALGAIGDAFVENEQKQEALAYYIKAFKADNNDFTTPRFLFKAGTLALDLGKKEEALKYFTDIKEQYATSIEGANIDGYIGLAL</sequence>
<dbReference type="SUPFAM" id="SSF48452">
    <property type="entry name" value="TPR-like"/>
    <property type="match status" value="1"/>
</dbReference>
<name>A0ABY6M2L1_9FLAO</name>
<keyword evidence="2" id="KW-1133">Transmembrane helix</keyword>
<dbReference type="InterPro" id="IPR011990">
    <property type="entry name" value="TPR-like_helical_dom_sf"/>
</dbReference>
<keyword evidence="2" id="KW-0812">Transmembrane</keyword>
<feature type="region of interest" description="Disordered" evidence="1">
    <location>
        <begin position="1"/>
        <end position="21"/>
    </location>
</feature>
<keyword evidence="4" id="KW-1185">Reference proteome</keyword>
<reference evidence="3" key="1">
    <citation type="submission" date="2021-08" db="EMBL/GenBank/DDBJ databases">
        <title>Flavobacterium sp. strain CC-SYL302.</title>
        <authorList>
            <person name="Lin S.-Y."/>
            <person name="Lee T.-H."/>
            <person name="Young C.-C."/>
        </authorList>
    </citation>
    <scope>NUCLEOTIDE SEQUENCE</scope>
    <source>
        <strain evidence="3">CC-SYL302</strain>
    </source>
</reference>
<proteinExistence type="predicted"/>
<dbReference type="Gene3D" id="1.25.40.10">
    <property type="entry name" value="Tetratricopeptide repeat domain"/>
    <property type="match status" value="1"/>
</dbReference>
<dbReference type="Pfam" id="PF13432">
    <property type="entry name" value="TPR_16"/>
    <property type="match status" value="2"/>
</dbReference>
<keyword evidence="2" id="KW-0472">Membrane</keyword>
<gene>
    <name evidence="3" type="ORF">K5I29_01670</name>
</gene>
<dbReference type="InterPro" id="IPR019734">
    <property type="entry name" value="TPR_rpt"/>
</dbReference>
<evidence type="ECO:0008006" key="5">
    <source>
        <dbReference type="Google" id="ProtNLM"/>
    </source>
</evidence>
<dbReference type="EMBL" id="CP081495">
    <property type="protein sequence ID" value="UYW01660.1"/>
    <property type="molecule type" value="Genomic_DNA"/>
</dbReference>
<evidence type="ECO:0000256" key="1">
    <source>
        <dbReference type="SAM" id="MobiDB-lite"/>
    </source>
</evidence>
<dbReference type="RefSeq" id="WP_264434133.1">
    <property type="nucleotide sequence ID" value="NZ_CP081495.1"/>
</dbReference>